<evidence type="ECO:0000313" key="1">
    <source>
        <dbReference type="EMBL" id="KTS94543.1"/>
    </source>
</evidence>
<reference evidence="1 2" key="1">
    <citation type="journal article" date="2016" name="Front. Microbiol.">
        <title>Genomic Resource of Rice Seed Associated Bacteria.</title>
        <authorList>
            <person name="Midha S."/>
            <person name="Bansal K."/>
            <person name="Sharma S."/>
            <person name="Kumar N."/>
            <person name="Patil P.P."/>
            <person name="Chaudhry V."/>
            <person name="Patil P.B."/>
        </authorList>
    </citation>
    <scope>NUCLEOTIDE SEQUENCE [LARGE SCALE GENOMIC DNA]</scope>
    <source>
        <strain evidence="1 2">RSA13</strain>
    </source>
</reference>
<organism evidence="1 2">
    <name type="scientific">Pantoea stewartii</name>
    <dbReference type="NCBI Taxonomy" id="66269"/>
    <lineage>
        <taxon>Bacteria</taxon>
        <taxon>Pseudomonadati</taxon>
        <taxon>Pseudomonadota</taxon>
        <taxon>Gammaproteobacteria</taxon>
        <taxon>Enterobacterales</taxon>
        <taxon>Erwiniaceae</taxon>
        <taxon>Pantoea</taxon>
    </lineage>
</organism>
<protein>
    <submittedName>
        <fullName evidence="1">Uncharacterized protein</fullName>
    </submittedName>
</protein>
<dbReference type="EMBL" id="LDSI01000027">
    <property type="protein sequence ID" value="KTS94543.1"/>
    <property type="molecule type" value="Genomic_DNA"/>
</dbReference>
<dbReference type="RefSeq" id="WP_033738740.1">
    <property type="nucleotide sequence ID" value="NZ_CP046585.1"/>
</dbReference>
<comment type="caution">
    <text evidence="1">The sequence shown here is derived from an EMBL/GenBank/DDBJ whole genome shotgun (WGS) entry which is preliminary data.</text>
</comment>
<gene>
    <name evidence="1" type="ORF">RSA13_17795</name>
</gene>
<dbReference type="GeneID" id="61254423"/>
<accession>A0AB34VBC6</accession>
<sequence length="69" mass="7867">MKTTKAHSLEQANELLSKGLAKNVELCFELTTDEFFRFTDHWCDKGAKILKKEHFVVKLKPSASVSDPE</sequence>
<dbReference type="AlphaFoldDB" id="A0AB34VBC6"/>
<dbReference type="Proteomes" id="UP000072520">
    <property type="component" value="Unassembled WGS sequence"/>
</dbReference>
<proteinExistence type="predicted"/>
<name>A0AB34VBC6_9GAMM</name>
<evidence type="ECO:0000313" key="2">
    <source>
        <dbReference type="Proteomes" id="UP000072520"/>
    </source>
</evidence>